<dbReference type="SUPFAM" id="SSF48452">
    <property type="entry name" value="TPR-like"/>
    <property type="match status" value="1"/>
</dbReference>
<evidence type="ECO:0000256" key="2">
    <source>
        <dbReference type="ARBA" id="ARBA00022803"/>
    </source>
</evidence>
<dbReference type="OrthoDB" id="1874341at2759"/>
<dbReference type="PANTHER" id="PTHR22767">
    <property type="entry name" value="N-TERMINAL ACETYLTRANSFERASE-RELATED"/>
    <property type="match status" value="1"/>
</dbReference>
<keyword evidence="5" id="KW-1185">Reference proteome</keyword>
<protein>
    <recommendedName>
        <fullName evidence="3">N-terminal acetyltransferase B complex subunit MDM20 homolog</fullName>
    </recommendedName>
</protein>
<dbReference type="Proteomes" id="UP000054359">
    <property type="component" value="Unassembled WGS sequence"/>
</dbReference>
<feature type="non-terminal residue" evidence="4">
    <location>
        <position position="648"/>
    </location>
</feature>
<evidence type="ECO:0000256" key="1">
    <source>
        <dbReference type="ARBA" id="ARBA00006298"/>
    </source>
</evidence>
<evidence type="ECO:0000313" key="5">
    <source>
        <dbReference type="Proteomes" id="UP000054359"/>
    </source>
</evidence>
<reference evidence="4 5" key="1">
    <citation type="submission" date="2013-11" db="EMBL/GenBank/DDBJ databases">
        <title>Genome sequencing of Stegodyphus mimosarum.</title>
        <authorList>
            <person name="Bechsgaard J."/>
        </authorList>
    </citation>
    <scope>NUCLEOTIDE SEQUENCE [LARGE SCALE GENOMIC DNA]</scope>
</reference>
<dbReference type="STRING" id="407821.A0A087TSJ2"/>
<evidence type="ECO:0000256" key="3">
    <source>
        <dbReference type="ARBA" id="ARBA00029872"/>
    </source>
</evidence>
<dbReference type="InterPro" id="IPR011990">
    <property type="entry name" value="TPR-like_helical_dom_sf"/>
</dbReference>
<dbReference type="Gene3D" id="1.25.40.1040">
    <property type="match status" value="1"/>
</dbReference>
<dbReference type="OMA" id="WKRREHQ"/>
<comment type="similarity">
    <text evidence="1">Belongs to the MDM20/NAA25 family.</text>
</comment>
<accession>A0A087TSJ2</accession>
<organism evidence="4 5">
    <name type="scientific">Stegodyphus mimosarum</name>
    <name type="common">African social velvet spider</name>
    <dbReference type="NCBI Taxonomy" id="407821"/>
    <lineage>
        <taxon>Eukaryota</taxon>
        <taxon>Metazoa</taxon>
        <taxon>Ecdysozoa</taxon>
        <taxon>Arthropoda</taxon>
        <taxon>Chelicerata</taxon>
        <taxon>Arachnida</taxon>
        <taxon>Araneae</taxon>
        <taxon>Araneomorphae</taxon>
        <taxon>Entelegynae</taxon>
        <taxon>Eresoidea</taxon>
        <taxon>Eresidae</taxon>
        <taxon>Stegodyphus</taxon>
    </lineage>
</organism>
<dbReference type="InterPro" id="IPR019183">
    <property type="entry name" value="NAA25_NatB_aux_su"/>
</dbReference>
<keyword evidence="4" id="KW-0808">Transferase</keyword>
<sequence length="648" mass="74740">MAARSHVDSGVNERRLRPIYDCLDNGNNKKALQEADKLLKKQKDFLCAKALKALALIRLGRQDEAVGTLQEVHVEDPTDDPTLQAMTICYRELHKPQLIADAYERATKKDPQNEELLSHLFMSHVRNGDYKKQQQTAVALYKLKPKNPYYFWAIMSIVMQANVAEEKLAKQMLLPLAERMTEKFVKENKLEAEAEVQLYLMILEQQEKYEEAIEVLDGPLREKLSPYQDVLHRRKAEFLIKLQRWPEANKAFKKLILGNPDQWSYYVEYFKSVYNLIESNWQPDENSIDTPEGCVDYNFQMAIDFVAALVEEQNGTRDGRKLRGPYLAQIELLNELLKRNDPLANKIGSMVEILASFYEQFGSKPSCFVDLSHVISTMALKEEDIKMLLDKIKASLVAENSTEDITLPKDLKQMNRHLCYSRLCHYFGFQEDWNQHQQLTYAHELIERYHHGLQFGSDLLSTENQPADNYCLLAAHTLINIWKQTGDERLIAQVIVLLEQSLKSTPANFQLKLLLLKMYNIIGAVGASYGMYESIDVKHIQQETLGYLIVEPLLCCAFYSTASVILGNSIRFFTGNYKDTVDYLISCYKFGSFTKIPELVKFREQVNNSFQYAIATVERMILDLLLETKSYQETEKTISSMEIDPEKG</sequence>
<evidence type="ECO:0000313" key="4">
    <source>
        <dbReference type="EMBL" id="KFM68081.1"/>
    </source>
</evidence>
<name>A0A087TSJ2_STEMI</name>
<gene>
    <name evidence="4" type="ORF">X975_26022</name>
</gene>
<dbReference type="Pfam" id="PF09797">
    <property type="entry name" value="NatB_MDM20"/>
    <property type="match status" value="1"/>
</dbReference>
<dbReference type="PANTHER" id="PTHR22767:SF3">
    <property type="entry name" value="N-ALPHA-ACETYLTRANSFERASE 25, NATB AUXILIARY SUBUNIT"/>
    <property type="match status" value="1"/>
</dbReference>
<proteinExistence type="inferred from homology"/>
<dbReference type="GO" id="GO:0031416">
    <property type="term" value="C:NatB complex"/>
    <property type="evidence" value="ECO:0007669"/>
    <property type="project" value="TreeGrafter"/>
</dbReference>
<dbReference type="GO" id="GO:0016740">
    <property type="term" value="F:transferase activity"/>
    <property type="evidence" value="ECO:0007669"/>
    <property type="project" value="UniProtKB-KW"/>
</dbReference>
<dbReference type="AlphaFoldDB" id="A0A087TSJ2"/>
<keyword evidence="2" id="KW-0802">TPR repeat</keyword>
<dbReference type="EMBL" id="KK116545">
    <property type="protein sequence ID" value="KFM68081.1"/>
    <property type="molecule type" value="Genomic_DNA"/>
</dbReference>